<gene>
    <name evidence="3" type="ORF">CURHAP_LOCUS51490</name>
    <name evidence="4" type="ORF">ORAREDHAP_LOCUS50750</name>
</gene>
<evidence type="ECO:0000313" key="3">
    <source>
        <dbReference type="EMBL" id="CAB4291227.1"/>
    </source>
</evidence>
<evidence type="ECO:0000313" key="6">
    <source>
        <dbReference type="Proteomes" id="UP000507245"/>
    </source>
</evidence>
<feature type="domain" description="RIN4 pathogenic type III effector avirulence factor Avr cleavage site" evidence="2">
    <location>
        <begin position="58"/>
        <end position="87"/>
    </location>
</feature>
<dbReference type="Proteomes" id="UP000507222">
    <property type="component" value="Unassembled WGS sequence"/>
</dbReference>
<dbReference type="Proteomes" id="UP000507245">
    <property type="component" value="Unassembled WGS sequence"/>
</dbReference>
<dbReference type="PANTHER" id="PTHR33159:SF6">
    <property type="entry name" value="RPM1-INTERACTING PROTEIN 4"/>
    <property type="match status" value="1"/>
</dbReference>
<name>A0A6J5VU72_PRUAR</name>
<feature type="region of interest" description="Disordered" evidence="1">
    <location>
        <begin position="82"/>
        <end position="304"/>
    </location>
</feature>
<dbReference type="AlphaFoldDB" id="A0A6J5VU72"/>
<evidence type="ECO:0000313" key="4">
    <source>
        <dbReference type="EMBL" id="CAB4321547.1"/>
    </source>
</evidence>
<proteinExistence type="predicted"/>
<dbReference type="InterPro" id="IPR008700">
    <property type="entry name" value="TypeIII_avirulence_cleave"/>
</dbReference>
<evidence type="ECO:0000256" key="1">
    <source>
        <dbReference type="SAM" id="MobiDB-lite"/>
    </source>
</evidence>
<evidence type="ECO:0000313" key="5">
    <source>
        <dbReference type="Proteomes" id="UP000507222"/>
    </source>
</evidence>
<accession>A0A6J5VU72</accession>
<keyword evidence="6" id="KW-1185">Reference proteome</keyword>
<dbReference type="PANTHER" id="PTHR33159">
    <property type="entry name" value="RPM1-INTERACTING PROTEIN 4 (RIN4) FAMILY PROTEIN"/>
    <property type="match status" value="1"/>
</dbReference>
<feature type="domain" description="RIN4 pathogenic type III effector avirulence factor Avr cleavage site" evidence="2">
    <location>
        <begin position="236"/>
        <end position="269"/>
    </location>
</feature>
<feature type="compositionally biased region" description="Basic and acidic residues" evidence="1">
    <location>
        <begin position="148"/>
        <end position="158"/>
    </location>
</feature>
<dbReference type="Pfam" id="PF05627">
    <property type="entry name" value="AvrRpt-cleavage"/>
    <property type="match status" value="2"/>
</dbReference>
<dbReference type="GO" id="GO:0005886">
    <property type="term" value="C:plasma membrane"/>
    <property type="evidence" value="ECO:0007669"/>
    <property type="project" value="TreeGrafter"/>
</dbReference>
<dbReference type="InterPro" id="IPR040387">
    <property type="entry name" value="RIN4/NOI4"/>
</dbReference>
<organism evidence="3 5">
    <name type="scientific">Prunus armeniaca</name>
    <name type="common">Apricot</name>
    <name type="synonym">Armeniaca vulgaris</name>
    <dbReference type="NCBI Taxonomy" id="36596"/>
    <lineage>
        <taxon>Eukaryota</taxon>
        <taxon>Viridiplantae</taxon>
        <taxon>Streptophyta</taxon>
        <taxon>Embryophyta</taxon>
        <taxon>Tracheophyta</taxon>
        <taxon>Spermatophyta</taxon>
        <taxon>Magnoliopsida</taxon>
        <taxon>eudicotyledons</taxon>
        <taxon>Gunneridae</taxon>
        <taxon>Pentapetalae</taxon>
        <taxon>rosids</taxon>
        <taxon>fabids</taxon>
        <taxon>Rosales</taxon>
        <taxon>Rosaceae</taxon>
        <taxon>Amygdaloideae</taxon>
        <taxon>Amygdaleae</taxon>
        <taxon>Prunus</taxon>
    </lineage>
</organism>
<reference evidence="3 5" key="2">
    <citation type="submission" date="2020-05" db="EMBL/GenBank/DDBJ databases">
        <authorList>
            <person name="Campoy J."/>
            <person name="Schneeberger K."/>
            <person name="Spophaly S."/>
        </authorList>
    </citation>
    <scope>NUCLEOTIDE SEQUENCE [LARGE SCALE GENOMIC DNA]</scope>
    <source>
        <strain evidence="3">PruArmRojPasFocal</strain>
    </source>
</reference>
<dbReference type="OrthoDB" id="1109067at2759"/>
<dbReference type="EMBL" id="CAEKDK010000008">
    <property type="protein sequence ID" value="CAB4291227.1"/>
    <property type="molecule type" value="Genomic_DNA"/>
</dbReference>
<feature type="compositionally biased region" description="Basic and acidic residues" evidence="1">
    <location>
        <begin position="120"/>
        <end position="140"/>
    </location>
</feature>
<protein>
    <recommendedName>
        <fullName evidence="2">RIN4 pathogenic type III effector avirulence factor Avr cleavage site domain-containing protein</fullName>
    </recommendedName>
</protein>
<dbReference type="EMBL" id="CAEKKB010000008">
    <property type="protein sequence ID" value="CAB4321547.1"/>
    <property type="molecule type" value="Genomic_DNA"/>
</dbReference>
<reference evidence="6" key="1">
    <citation type="journal article" date="2020" name="Genome Biol.">
        <title>Gamete binning: chromosome-level and haplotype-resolved genome assembly enabled by high-throughput single-cell sequencing of gamete genomes.</title>
        <authorList>
            <person name="Campoy J.A."/>
            <person name="Sun H."/>
            <person name="Goel M."/>
            <person name="Jiao W.-B."/>
            <person name="Folz-Donahue K."/>
            <person name="Wang N."/>
            <person name="Rubio M."/>
            <person name="Liu C."/>
            <person name="Kukat C."/>
            <person name="Ruiz D."/>
            <person name="Huettel B."/>
            <person name="Schneeberger K."/>
        </authorList>
    </citation>
    <scope>NUCLEOTIDE SEQUENCE [LARGE SCALE GENOMIC DNA]</scope>
    <source>
        <strain evidence="6">cv. Rojo Pasion</strain>
    </source>
</reference>
<evidence type="ECO:0000259" key="2">
    <source>
        <dbReference type="Pfam" id="PF05627"/>
    </source>
</evidence>
<sequence length="304" mass="33704">MGNHGGDMTCMCHLVDLWAHVHFHGQLIVQSFTAFILGWSPEKVRSPSGRPAKLVEEQRSHVPKFGNWEGEENVPYTAYFDKARKGRTGPGGKMINPNDPQQNQDMLSDISSSASSPPKVRAEPERSVDEQRRSREDNDLRQFANSPAHRENLGRRTSGEAANQPYRGRGVSSGETHRKPARPSSGSEYSVERSPLHRNARVSGRDSPSWEGKASYESSHGTPGRSRLKPRDESPEKGAAVPKFGEWDENDPASADGFTHIFNKVREEKAGKAPGTPSQSSYHDARKQAANDTAKSCCFPWSRK</sequence>